<comment type="function">
    <text evidence="13">Component of the F(0) channel, it forms part of the peripheral stalk, linking F(1) to F(0).</text>
</comment>
<evidence type="ECO:0000256" key="11">
    <source>
        <dbReference type="ARBA" id="ARBA00025198"/>
    </source>
</evidence>
<comment type="function">
    <text evidence="11 13">F(1)F(0) ATP synthase produces ATP from ADP in the presence of a proton or sodium gradient. F-type ATPases consist of two structural domains, F(1) containing the extramembraneous catalytic core and F(0) containing the membrane proton channel, linked together by a central stalk and a peripheral stalk. During catalysis, ATP synthesis in the catalytic domain of F(1) is coupled via a rotary mechanism of the central stalk subunits to proton translocation.</text>
</comment>
<reference evidence="16 17" key="1">
    <citation type="submission" date="2014-07" db="EMBL/GenBank/DDBJ databases">
        <authorList>
            <person name="Urmite Genomes Urmite Genomes"/>
        </authorList>
    </citation>
    <scope>NUCLEOTIDE SEQUENCE [LARGE SCALE GENOMIC DNA]</scope>
    <source>
        <strain evidence="16 17">13MG44_air</strain>
    </source>
</reference>
<dbReference type="AlphaFoldDB" id="A0A078MAI6"/>
<dbReference type="RefSeq" id="WP_035810869.1">
    <property type="nucleotide sequence ID" value="NZ_CCSE01000001.1"/>
</dbReference>
<evidence type="ECO:0000256" key="3">
    <source>
        <dbReference type="ARBA" id="ARBA00022475"/>
    </source>
</evidence>
<keyword evidence="2 13" id="KW-0813">Transport</keyword>
<keyword evidence="8 13" id="KW-0406">Ion transport</keyword>
<dbReference type="OrthoDB" id="282095at2"/>
<dbReference type="NCBIfam" id="NF009987">
    <property type="entry name" value="PRK13453.1"/>
    <property type="match status" value="1"/>
</dbReference>
<evidence type="ECO:0000256" key="14">
    <source>
        <dbReference type="RuleBase" id="RU003848"/>
    </source>
</evidence>
<dbReference type="HAMAP" id="MF_01398">
    <property type="entry name" value="ATP_synth_b_bprime"/>
    <property type="match status" value="1"/>
</dbReference>
<dbReference type="PANTHER" id="PTHR33445:SF1">
    <property type="entry name" value="ATP SYNTHASE SUBUNIT B"/>
    <property type="match status" value="1"/>
</dbReference>
<dbReference type="GO" id="GO:0046961">
    <property type="term" value="F:proton-transporting ATPase activity, rotational mechanism"/>
    <property type="evidence" value="ECO:0007669"/>
    <property type="project" value="TreeGrafter"/>
</dbReference>
<dbReference type="GO" id="GO:0046933">
    <property type="term" value="F:proton-transporting ATP synthase activity, rotational mechanism"/>
    <property type="evidence" value="ECO:0007669"/>
    <property type="project" value="UniProtKB-UniRule"/>
</dbReference>
<dbReference type="PANTHER" id="PTHR33445">
    <property type="entry name" value="ATP SYNTHASE SUBUNIT B', CHLOROPLASTIC"/>
    <property type="match status" value="1"/>
</dbReference>
<evidence type="ECO:0000256" key="7">
    <source>
        <dbReference type="ARBA" id="ARBA00022989"/>
    </source>
</evidence>
<evidence type="ECO:0000313" key="16">
    <source>
        <dbReference type="EMBL" id="CEA03310.1"/>
    </source>
</evidence>
<dbReference type="Proteomes" id="UP000044136">
    <property type="component" value="Unassembled WGS sequence"/>
</dbReference>
<dbReference type="GO" id="GO:0005886">
    <property type="term" value="C:plasma membrane"/>
    <property type="evidence" value="ECO:0007669"/>
    <property type="project" value="UniProtKB-SubCell"/>
</dbReference>
<dbReference type="InterPro" id="IPR050059">
    <property type="entry name" value="ATP_synthase_B_chain"/>
</dbReference>
<name>A0A078MAI6_9STAP</name>
<dbReference type="EMBL" id="CCSE01000001">
    <property type="protein sequence ID" value="CEA03310.1"/>
    <property type="molecule type" value="Genomic_DNA"/>
</dbReference>
<evidence type="ECO:0000256" key="2">
    <source>
        <dbReference type="ARBA" id="ARBA00022448"/>
    </source>
</evidence>
<keyword evidence="6 13" id="KW-0375">Hydrogen ion transport</keyword>
<comment type="subcellular location">
    <subcellularLocation>
        <location evidence="13">Cell membrane</location>
        <topology evidence="13">Single-pass membrane protein</topology>
    </subcellularLocation>
    <subcellularLocation>
        <location evidence="12">Endomembrane system</location>
        <topology evidence="12">Single-pass membrane protein</topology>
    </subcellularLocation>
</comment>
<feature type="transmembrane region" description="Helical" evidence="13">
    <location>
        <begin position="20"/>
        <end position="39"/>
    </location>
</feature>
<evidence type="ECO:0000256" key="1">
    <source>
        <dbReference type="ARBA" id="ARBA00005513"/>
    </source>
</evidence>
<dbReference type="InterPro" id="IPR028987">
    <property type="entry name" value="ATP_synth_B-like_membr_sf"/>
</dbReference>
<keyword evidence="7 13" id="KW-1133">Transmembrane helix</keyword>
<dbReference type="InterPro" id="IPR002146">
    <property type="entry name" value="ATP_synth_b/b'su_bac/chlpt"/>
</dbReference>
<evidence type="ECO:0000313" key="17">
    <source>
        <dbReference type="Proteomes" id="UP000044136"/>
    </source>
</evidence>
<accession>A0A078MAI6</accession>
<evidence type="ECO:0000256" key="8">
    <source>
        <dbReference type="ARBA" id="ARBA00023065"/>
    </source>
</evidence>
<dbReference type="CDD" id="cd06503">
    <property type="entry name" value="ATP-synt_Fo_b"/>
    <property type="match status" value="1"/>
</dbReference>
<protein>
    <recommendedName>
        <fullName evidence="13">ATP synthase subunit b</fullName>
    </recommendedName>
    <alternativeName>
        <fullName evidence="13">ATP synthase F(0) sector subunit b</fullName>
    </alternativeName>
    <alternativeName>
        <fullName evidence="13">ATPase subunit I</fullName>
    </alternativeName>
    <alternativeName>
        <fullName evidence="13">F-type ATPase subunit b</fullName>
        <shortName evidence="13">F-ATPase subunit b</shortName>
    </alternativeName>
</protein>
<evidence type="ECO:0000256" key="4">
    <source>
        <dbReference type="ARBA" id="ARBA00022547"/>
    </source>
</evidence>
<dbReference type="eggNOG" id="COG0711">
    <property type="taxonomic scope" value="Bacteria"/>
</dbReference>
<evidence type="ECO:0000256" key="15">
    <source>
        <dbReference type="SAM" id="Coils"/>
    </source>
</evidence>
<dbReference type="InterPro" id="IPR005864">
    <property type="entry name" value="ATP_synth_F0_bsu_bac"/>
</dbReference>
<dbReference type="STRING" id="1461582.BN1048_02040"/>
<feature type="coiled-coil region" evidence="15">
    <location>
        <begin position="57"/>
        <end position="139"/>
    </location>
</feature>
<comment type="similarity">
    <text evidence="1 13 14">Belongs to the ATPase B chain family.</text>
</comment>
<dbReference type="Pfam" id="PF00430">
    <property type="entry name" value="ATP-synt_B"/>
    <property type="match status" value="1"/>
</dbReference>
<comment type="subunit">
    <text evidence="13">F-type ATPases have 2 components, F(1) - the catalytic core - and F(0) - the membrane proton channel. F(1) has five subunits: alpha(3), beta(3), gamma(1), delta(1), epsilon(1). F(0) has three main subunits: a(1), b(2) and c(10-14). The alpha and beta chains form an alternating ring which encloses part of the gamma chain. F(1) is attached to F(0) by a central stalk formed by the gamma and epsilon chains, while a peripheral stalk is formed by the delta and b chains.</text>
</comment>
<organism evidence="16 17">
    <name type="scientific">Jeotgalicoccus saudimassiliensis</name>
    <dbReference type="NCBI Taxonomy" id="1461582"/>
    <lineage>
        <taxon>Bacteria</taxon>
        <taxon>Bacillati</taxon>
        <taxon>Bacillota</taxon>
        <taxon>Bacilli</taxon>
        <taxon>Bacillales</taxon>
        <taxon>Staphylococcaceae</taxon>
        <taxon>Jeotgalicoccus</taxon>
    </lineage>
</organism>
<evidence type="ECO:0000256" key="6">
    <source>
        <dbReference type="ARBA" id="ARBA00022781"/>
    </source>
</evidence>
<evidence type="ECO:0000256" key="5">
    <source>
        <dbReference type="ARBA" id="ARBA00022692"/>
    </source>
</evidence>
<evidence type="ECO:0000256" key="10">
    <source>
        <dbReference type="ARBA" id="ARBA00023310"/>
    </source>
</evidence>
<keyword evidence="4 13" id="KW-0138">CF(0)</keyword>
<keyword evidence="15" id="KW-0175">Coiled coil</keyword>
<keyword evidence="3 13" id="KW-1003">Cell membrane</keyword>
<proteinExistence type="inferred from homology"/>
<evidence type="ECO:0000256" key="12">
    <source>
        <dbReference type="ARBA" id="ARBA00037847"/>
    </source>
</evidence>
<gene>
    <name evidence="13 16" type="primary">atpF</name>
    <name evidence="16" type="ORF">BN1048_02040</name>
</gene>
<dbReference type="SUPFAM" id="SSF81573">
    <property type="entry name" value="F1F0 ATP synthase subunit B, membrane domain"/>
    <property type="match status" value="1"/>
</dbReference>
<keyword evidence="17" id="KW-1185">Reference proteome</keyword>
<dbReference type="GO" id="GO:0012505">
    <property type="term" value="C:endomembrane system"/>
    <property type="evidence" value="ECO:0007669"/>
    <property type="project" value="UniProtKB-SubCell"/>
</dbReference>
<evidence type="ECO:0000256" key="9">
    <source>
        <dbReference type="ARBA" id="ARBA00023136"/>
    </source>
</evidence>
<dbReference type="GO" id="GO:0045259">
    <property type="term" value="C:proton-transporting ATP synthase complex"/>
    <property type="evidence" value="ECO:0007669"/>
    <property type="project" value="UniProtKB-KW"/>
</dbReference>
<evidence type="ECO:0000256" key="13">
    <source>
        <dbReference type="HAMAP-Rule" id="MF_01398"/>
    </source>
</evidence>
<keyword evidence="10 13" id="KW-0066">ATP synthesis</keyword>
<dbReference type="HOGENOM" id="CLU_079215_4_2_9"/>
<keyword evidence="5 13" id="KW-0812">Transmembrane</keyword>
<dbReference type="NCBIfam" id="TIGR01144">
    <property type="entry name" value="ATP_synt_b"/>
    <property type="match status" value="1"/>
</dbReference>
<keyword evidence="9 13" id="KW-0472">Membrane</keyword>
<sequence>MELLILGAAGETMGTAVGTSLVLLASFLTLLAVLSYYVWKPVKKVMDDREQLIHDDIDFAENRKLEAERLKEENEALLKSTQAEISELMENAKSQAKKEQESIINDAHNRSTQMITEAQADIEREKEKAIRDINDQVAELSVLIAEKMIRKELNSEDQKNLVANYLQEAGDK</sequence>